<dbReference type="RefSeq" id="XP_005644650.1">
    <property type="nucleotide sequence ID" value="XM_005644593.1"/>
</dbReference>
<dbReference type="Gene3D" id="3.30.70.870">
    <property type="entry name" value="Elongation Factor G (Translational Gtpase), domain 3"/>
    <property type="match status" value="1"/>
</dbReference>
<dbReference type="SUPFAM" id="SSF50447">
    <property type="entry name" value="Translation proteins"/>
    <property type="match status" value="1"/>
</dbReference>
<comment type="caution">
    <text evidence="8">The sequence shown here is derived from an EMBL/GenBank/DDBJ whole genome shotgun (WGS) entry which is preliminary data.</text>
</comment>
<evidence type="ECO:0000256" key="5">
    <source>
        <dbReference type="ARBA" id="ARBA00023134"/>
    </source>
</evidence>
<keyword evidence="2 6" id="KW-0547">Nucleotide-binding</keyword>
<evidence type="ECO:0000313" key="9">
    <source>
        <dbReference type="Proteomes" id="UP000007264"/>
    </source>
</evidence>
<dbReference type="InterPro" id="IPR053905">
    <property type="entry name" value="EF-G-like_DII"/>
</dbReference>
<dbReference type="FunFam" id="3.30.230.10:FF:000003">
    <property type="entry name" value="Elongation factor G"/>
    <property type="match status" value="1"/>
</dbReference>
<sequence>MWNEGKRVVPLERYRNIGICAHIDAGKTTCTERVLFYTGKSYKIGEVHEGAATMDWMVQEQERGITITSAATTCTWKDHLINIIDTPGHVDFTLEVERALKVLDGAVALFDSVAGVEPQSETVWRQADKYGVPRICFVNKMDRMGANFFRTVDMIKANLGAKPVVTTLPIGAEDNFKGVVDLVAMNAITWDGEELGASFDVGPIPEDLQEMAEEWHEKLVEDAIEVDDDAMEAYLEGNTPDEEALRGLIRKGTIANKFVPVLCGSAFKNKGVQPLLDAVVAYLPSPLEVAAVKGSEVDNPDVALTRKPDDAEPFSALAFKIMADQFVGSLTFLRIYSGVLEAGTYALCANKGKKERIGRLLMMHANNREDVKIARTGDIIAVAGLKDVITGETLCDEKAPIILERMEFPDPVIKIAIEPKSKGDLEKMSNGLIKLAQEDPSFHFTRDEETNQTVIEGMGELHLDIIVDRLRREFKARSLPPLDVECDVGAPQVNYRESISQMADIKYVHKKQSGGSGQFAEVSIRFEPGEAGTGFEFRSDIKGGTVPKEYIPGVTKGLEEMMSSGILAGFPVVDVRATLYDGSYHDVDSSVLAFQIAARGAFREGMRKGQARLLEPIMKVEVTTPEEHMGDVIGDLNSRRGMVGEFIDKPGNLRLIKARPASDSEMLKRRLASRLQPTLTAHASVPLSEMFQYVSTLRGMTKGRAQYSMQLEKYDVVPNHIQEKIVGAHAKSTA</sequence>
<dbReference type="GO" id="GO:0005525">
    <property type="term" value="F:GTP binding"/>
    <property type="evidence" value="ECO:0007669"/>
    <property type="project" value="UniProtKB-UniRule"/>
</dbReference>
<dbReference type="GO" id="GO:0070125">
    <property type="term" value="P:mitochondrial translational elongation"/>
    <property type="evidence" value="ECO:0007669"/>
    <property type="project" value="UniProtKB-UniRule"/>
</dbReference>
<dbReference type="SUPFAM" id="SSF54980">
    <property type="entry name" value="EF-G C-terminal domain-like"/>
    <property type="match status" value="2"/>
</dbReference>
<dbReference type="InterPro" id="IPR047872">
    <property type="entry name" value="EFG_IV"/>
</dbReference>
<evidence type="ECO:0000259" key="7">
    <source>
        <dbReference type="PROSITE" id="PS51722"/>
    </source>
</evidence>
<keyword evidence="4 6" id="KW-0648">Protein biosynthesis</keyword>
<dbReference type="GO" id="GO:0005739">
    <property type="term" value="C:mitochondrion"/>
    <property type="evidence" value="ECO:0007669"/>
    <property type="project" value="UniProtKB-SubCell"/>
</dbReference>
<comment type="subcellular location">
    <subcellularLocation>
        <location evidence="6">Mitochondrion</location>
    </subcellularLocation>
</comment>
<dbReference type="Pfam" id="PF03764">
    <property type="entry name" value="EFG_IV"/>
    <property type="match status" value="1"/>
</dbReference>
<dbReference type="Pfam" id="PF14492">
    <property type="entry name" value="EFG_III"/>
    <property type="match status" value="1"/>
</dbReference>
<keyword evidence="3 6" id="KW-0251">Elongation factor</keyword>
<dbReference type="InterPro" id="IPR005517">
    <property type="entry name" value="Transl_elong_EFG/EF2_IV"/>
</dbReference>
<dbReference type="CDD" id="cd01434">
    <property type="entry name" value="EFG_mtEFG1_IV"/>
    <property type="match status" value="1"/>
</dbReference>
<dbReference type="HAMAP" id="MF_00054_B">
    <property type="entry name" value="EF_G_EF_2_B"/>
    <property type="match status" value="1"/>
</dbReference>
<dbReference type="InterPro" id="IPR035649">
    <property type="entry name" value="EFG_V"/>
</dbReference>
<dbReference type="PANTHER" id="PTHR43261">
    <property type="entry name" value="TRANSLATION ELONGATION FACTOR G-RELATED"/>
    <property type="match status" value="1"/>
</dbReference>
<dbReference type="InterPro" id="IPR000640">
    <property type="entry name" value="EFG_V-like"/>
</dbReference>
<dbReference type="InterPro" id="IPR020568">
    <property type="entry name" value="Ribosomal_Su5_D2-typ_SF"/>
</dbReference>
<dbReference type="InterPro" id="IPR041095">
    <property type="entry name" value="EFG_II"/>
</dbReference>
<dbReference type="CDD" id="cd04088">
    <property type="entry name" value="EFG_mtEFG_II"/>
    <property type="match status" value="1"/>
</dbReference>
<dbReference type="eggNOG" id="KOG0465">
    <property type="taxonomic scope" value="Eukaryota"/>
</dbReference>
<keyword evidence="6" id="KW-0496">Mitochondrion</keyword>
<dbReference type="Proteomes" id="UP000007264">
    <property type="component" value="Unassembled WGS sequence"/>
</dbReference>
<feature type="domain" description="Tr-type G" evidence="7">
    <location>
        <begin position="12"/>
        <end position="287"/>
    </location>
</feature>
<dbReference type="GO" id="GO:0003924">
    <property type="term" value="F:GTPase activity"/>
    <property type="evidence" value="ECO:0007669"/>
    <property type="project" value="UniProtKB-UniRule"/>
</dbReference>
<dbReference type="SMART" id="SM00889">
    <property type="entry name" value="EFG_IV"/>
    <property type="match status" value="1"/>
</dbReference>
<reference evidence="8 9" key="1">
    <citation type="journal article" date="2012" name="Genome Biol.">
        <title>The genome of the polar eukaryotic microalga coccomyxa subellipsoidea reveals traits of cold adaptation.</title>
        <authorList>
            <person name="Blanc G."/>
            <person name="Agarkova I."/>
            <person name="Grimwood J."/>
            <person name="Kuo A."/>
            <person name="Brueggeman A."/>
            <person name="Dunigan D."/>
            <person name="Gurnon J."/>
            <person name="Ladunga I."/>
            <person name="Lindquist E."/>
            <person name="Lucas S."/>
            <person name="Pangilinan J."/>
            <person name="Proschold T."/>
            <person name="Salamov A."/>
            <person name="Schmutz J."/>
            <person name="Weeks D."/>
            <person name="Yamada T."/>
            <person name="Claverie J.M."/>
            <person name="Grigoriev I."/>
            <person name="Van Etten J."/>
            <person name="Lomsadze A."/>
            <person name="Borodovsky M."/>
        </authorList>
    </citation>
    <scope>NUCLEOTIDE SEQUENCE [LARGE SCALE GENOMIC DNA]</scope>
    <source>
        <strain evidence="8 9">C-169</strain>
    </source>
</reference>
<dbReference type="CDD" id="cd01886">
    <property type="entry name" value="EF-G"/>
    <property type="match status" value="1"/>
</dbReference>
<dbReference type="Pfam" id="PF00679">
    <property type="entry name" value="EFG_C"/>
    <property type="match status" value="2"/>
</dbReference>
<feature type="binding site" evidence="6">
    <location>
        <begin position="85"/>
        <end position="89"/>
    </location>
    <ligand>
        <name>GTP</name>
        <dbReference type="ChEBI" id="CHEBI:37565"/>
    </ligand>
</feature>
<comment type="similarity">
    <text evidence="6">Belongs to the GTP-binding elongation factor family. EF-G/EF-2 subfamily.</text>
</comment>
<evidence type="ECO:0000256" key="4">
    <source>
        <dbReference type="ARBA" id="ARBA00022917"/>
    </source>
</evidence>
<dbReference type="NCBIfam" id="NF009381">
    <property type="entry name" value="PRK12740.1-5"/>
    <property type="match status" value="1"/>
</dbReference>
<dbReference type="EMBL" id="AGSI01000016">
    <property type="protein sequence ID" value="EIE20106.1"/>
    <property type="molecule type" value="Genomic_DNA"/>
</dbReference>
<feature type="binding site" evidence="6">
    <location>
        <begin position="139"/>
        <end position="142"/>
    </location>
    <ligand>
        <name>GTP</name>
        <dbReference type="ChEBI" id="CHEBI:37565"/>
    </ligand>
</feature>
<dbReference type="InterPro" id="IPR000795">
    <property type="entry name" value="T_Tr_GTP-bd_dom"/>
</dbReference>
<dbReference type="Gene3D" id="2.40.30.10">
    <property type="entry name" value="Translation factors"/>
    <property type="match status" value="1"/>
</dbReference>
<dbReference type="InterPro" id="IPR005225">
    <property type="entry name" value="Small_GTP-bd"/>
</dbReference>
<dbReference type="STRING" id="574566.I0YNY7"/>
<dbReference type="GeneID" id="17038082"/>
<organism evidence="8 9">
    <name type="scientific">Coccomyxa subellipsoidea (strain C-169)</name>
    <name type="common">Green microalga</name>
    <dbReference type="NCBI Taxonomy" id="574566"/>
    <lineage>
        <taxon>Eukaryota</taxon>
        <taxon>Viridiplantae</taxon>
        <taxon>Chlorophyta</taxon>
        <taxon>core chlorophytes</taxon>
        <taxon>Trebouxiophyceae</taxon>
        <taxon>Trebouxiophyceae incertae sedis</taxon>
        <taxon>Coccomyxaceae</taxon>
        <taxon>Coccomyxa</taxon>
        <taxon>Coccomyxa subellipsoidea</taxon>
    </lineage>
</organism>
<keyword evidence="5 6" id="KW-0342">GTP-binding</keyword>
<evidence type="ECO:0000313" key="8">
    <source>
        <dbReference type="EMBL" id="EIE20106.1"/>
    </source>
</evidence>
<name>I0YNY7_COCSC</name>
<dbReference type="PROSITE" id="PS00301">
    <property type="entry name" value="G_TR_1"/>
    <property type="match status" value="1"/>
</dbReference>
<evidence type="ECO:0000256" key="2">
    <source>
        <dbReference type="ARBA" id="ARBA00022741"/>
    </source>
</evidence>
<proteinExistence type="inferred from homology"/>
<keyword evidence="9" id="KW-1185">Reference proteome</keyword>
<dbReference type="CDD" id="cd03713">
    <property type="entry name" value="EFG_mtEFG_C"/>
    <property type="match status" value="1"/>
</dbReference>
<comment type="function">
    <text evidence="6">Mitochondrial GTPase that catalyzes the GTP-dependent ribosomal translocation step during translation elongation. During this step, the ribosome changes from the pre-translocational (PRE) to the post-translocational (POST) state as the newly formed A-site-bound peptidyl-tRNA and P-site-bound deacylated tRNA move to the P and E sites, respectively. Catalyzes the coordinated movement of the two tRNA molecules, the mRNA and conformational changes in the ribosome.</text>
</comment>
<dbReference type="SMART" id="SM00838">
    <property type="entry name" value="EFG_C"/>
    <property type="match status" value="1"/>
</dbReference>
<dbReference type="FunFam" id="3.30.70.870:FF:000001">
    <property type="entry name" value="Elongation factor G"/>
    <property type="match status" value="1"/>
</dbReference>
<dbReference type="Pfam" id="PF22042">
    <property type="entry name" value="EF-G_D2"/>
    <property type="match status" value="1"/>
</dbReference>
<dbReference type="InterPro" id="IPR004540">
    <property type="entry name" value="Transl_elong_EFG/EF2"/>
</dbReference>
<dbReference type="PRINTS" id="PR00315">
    <property type="entry name" value="ELONGATNFCT"/>
</dbReference>
<feature type="binding site" evidence="6">
    <location>
        <begin position="21"/>
        <end position="28"/>
    </location>
    <ligand>
        <name>GTP</name>
        <dbReference type="ChEBI" id="CHEBI:37565"/>
    </ligand>
</feature>
<dbReference type="InterPro" id="IPR009000">
    <property type="entry name" value="Transl_B-barrel_sf"/>
</dbReference>
<dbReference type="Pfam" id="PF00009">
    <property type="entry name" value="GTP_EFTU"/>
    <property type="match status" value="1"/>
</dbReference>
<gene>
    <name evidence="8" type="ORF">COCSUDRAFT_44074</name>
</gene>
<dbReference type="AlphaFoldDB" id="I0YNY7"/>
<comment type="pathway">
    <text evidence="6">Protein biosynthesis; polypeptide chain elongation.</text>
</comment>
<dbReference type="Gene3D" id="3.30.70.240">
    <property type="match status" value="1"/>
</dbReference>
<dbReference type="NCBIfam" id="TIGR00231">
    <property type="entry name" value="small_GTP"/>
    <property type="match status" value="1"/>
</dbReference>
<dbReference type="InterPro" id="IPR035647">
    <property type="entry name" value="EFG_III/V"/>
</dbReference>
<evidence type="ECO:0000256" key="1">
    <source>
        <dbReference type="ARBA" id="ARBA00005870"/>
    </source>
</evidence>
<dbReference type="KEGG" id="csl:COCSUDRAFT_44074"/>
<dbReference type="UniPathway" id="UPA00345"/>
<dbReference type="NCBIfam" id="TIGR00484">
    <property type="entry name" value="EF-G"/>
    <property type="match status" value="1"/>
</dbReference>
<protein>
    <recommendedName>
        <fullName evidence="6">Elongation factor G, mitochondrial</fullName>
        <shortName evidence="6">EF-Gmt</shortName>
    </recommendedName>
    <alternativeName>
        <fullName evidence="6">Elongation factor G 1, mitochondrial</fullName>
        <shortName evidence="6">mEF-G 1</shortName>
    </alternativeName>
    <alternativeName>
        <fullName evidence="6">Elongation factor G1</fullName>
    </alternativeName>
</protein>
<comment type="similarity">
    <text evidence="1">Belongs to the TRAFAC class translation factor GTPase superfamily. Classic translation factor GTPase family. EF-G/EF-2 subfamily.</text>
</comment>
<dbReference type="Gene3D" id="3.30.230.10">
    <property type="match status" value="1"/>
</dbReference>
<dbReference type="InterPro" id="IPR027417">
    <property type="entry name" value="P-loop_NTPase"/>
</dbReference>
<dbReference type="SUPFAM" id="SSF52540">
    <property type="entry name" value="P-loop containing nucleoside triphosphate hydrolases"/>
    <property type="match status" value="1"/>
</dbReference>
<dbReference type="CDD" id="cd16262">
    <property type="entry name" value="EFG_III"/>
    <property type="match status" value="1"/>
</dbReference>
<dbReference type="InterPro" id="IPR014721">
    <property type="entry name" value="Ribsml_uS5_D2-typ_fold_subgr"/>
</dbReference>
<dbReference type="PANTHER" id="PTHR43261:SF1">
    <property type="entry name" value="RIBOSOME-RELEASING FACTOR 2, MITOCHONDRIAL"/>
    <property type="match status" value="1"/>
</dbReference>
<dbReference type="InterPro" id="IPR031157">
    <property type="entry name" value="G_TR_CS"/>
</dbReference>
<dbReference type="FunFam" id="2.40.30.10:FF:000006">
    <property type="entry name" value="Elongation factor G"/>
    <property type="match status" value="1"/>
</dbReference>
<dbReference type="SUPFAM" id="SSF54211">
    <property type="entry name" value="Ribosomal protein S5 domain 2-like"/>
    <property type="match status" value="1"/>
</dbReference>
<dbReference type="PROSITE" id="PS51722">
    <property type="entry name" value="G_TR_2"/>
    <property type="match status" value="1"/>
</dbReference>
<dbReference type="GO" id="GO:0003746">
    <property type="term" value="F:translation elongation factor activity"/>
    <property type="evidence" value="ECO:0007669"/>
    <property type="project" value="UniProtKB-UniRule"/>
</dbReference>
<evidence type="ECO:0000256" key="3">
    <source>
        <dbReference type="ARBA" id="ARBA00022768"/>
    </source>
</evidence>
<evidence type="ECO:0000256" key="6">
    <source>
        <dbReference type="HAMAP-Rule" id="MF_03061"/>
    </source>
</evidence>
<dbReference type="OrthoDB" id="198619at2759"/>
<dbReference type="Gene3D" id="3.40.50.300">
    <property type="entry name" value="P-loop containing nucleotide triphosphate hydrolases"/>
    <property type="match status" value="1"/>
</dbReference>
<dbReference type="InterPro" id="IPR009022">
    <property type="entry name" value="EFG_III"/>
</dbReference>
<accession>I0YNY7</accession>
<dbReference type="GO" id="GO:0032790">
    <property type="term" value="P:ribosome disassembly"/>
    <property type="evidence" value="ECO:0007669"/>
    <property type="project" value="TreeGrafter"/>
</dbReference>
<dbReference type="FunFam" id="3.40.50.300:FF:000029">
    <property type="entry name" value="Elongation factor G"/>
    <property type="match status" value="1"/>
</dbReference>